<gene>
    <name evidence="2" type="ORF">ERS852461_04666</name>
    <name evidence="3" type="ORF">NXY30_04000</name>
</gene>
<dbReference type="GeneID" id="69587814"/>
<dbReference type="EMBL" id="CP103141">
    <property type="protein sequence ID" value="UVQ75578.1"/>
    <property type="molecule type" value="Genomic_DNA"/>
</dbReference>
<keyword evidence="1" id="KW-0812">Transmembrane</keyword>
<protein>
    <recommendedName>
        <fullName evidence="6">Transmembrane protein</fullName>
    </recommendedName>
</protein>
<keyword evidence="1" id="KW-1133">Transmembrane helix</keyword>
<dbReference type="EMBL" id="CZAE01000032">
    <property type="protein sequence ID" value="CUQ23845.1"/>
    <property type="molecule type" value="Genomic_DNA"/>
</dbReference>
<accession>A0A174UVU2</accession>
<evidence type="ECO:0000313" key="4">
    <source>
        <dbReference type="Proteomes" id="UP000095606"/>
    </source>
</evidence>
<evidence type="ECO:0000313" key="3">
    <source>
        <dbReference type="EMBL" id="UVQ75578.1"/>
    </source>
</evidence>
<keyword evidence="1" id="KW-0472">Membrane</keyword>
<dbReference type="Proteomes" id="UP001060104">
    <property type="component" value="Chromosome"/>
</dbReference>
<sequence>MELKETNKPDYHHLISGDMSINTQRECVCNKGILKKQAFRCFKSFGLFSILLFFVCGSPTSVCAETTVAANLNSTTTDAYLILVILLIISLSIIIMLSFSLLHYKRKLRDCRKRLLRNINENTELKKRIPVSERFNYSNSLDVSPEEFIQIINNIMKKLTL</sequence>
<keyword evidence="5" id="KW-1185">Reference proteome</keyword>
<organism evidence="2 4">
    <name type="scientific">Bacteroides faecis</name>
    <dbReference type="NCBI Taxonomy" id="674529"/>
    <lineage>
        <taxon>Bacteria</taxon>
        <taxon>Pseudomonadati</taxon>
        <taxon>Bacteroidota</taxon>
        <taxon>Bacteroidia</taxon>
        <taxon>Bacteroidales</taxon>
        <taxon>Bacteroidaceae</taxon>
        <taxon>Bacteroides</taxon>
    </lineage>
</organism>
<proteinExistence type="predicted"/>
<feature type="transmembrane region" description="Helical" evidence="1">
    <location>
        <begin position="41"/>
        <end position="60"/>
    </location>
</feature>
<name>A0A3E5G4X4_9BACE</name>
<evidence type="ECO:0000313" key="2">
    <source>
        <dbReference type="EMBL" id="CUQ23845.1"/>
    </source>
</evidence>
<accession>A0A3E5G4X4</accession>
<reference evidence="3" key="2">
    <citation type="submission" date="2022-08" db="EMBL/GenBank/DDBJ databases">
        <title>Genome Sequencing of Bacteroides fragilis Group Isolates with Nanopore Technology.</title>
        <authorList>
            <person name="Tisza M.J."/>
            <person name="Smith D."/>
            <person name="Dekker J.P."/>
        </authorList>
    </citation>
    <scope>NUCLEOTIDE SEQUENCE</scope>
    <source>
        <strain evidence="3">BFG-527</strain>
    </source>
</reference>
<reference evidence="2 4" key="1">
    <citation type="submission" date="2015-09" db="EMBL/GenBank/DDBJ databases">
        <authorList>
            <consortium name="Pathogen Informatics"/>
        </authorList>
    </citation>
    <scope>NUCLEOTIDE SEQUENCE [LARGE SCALE GENOMIC DNA]</scope>
    <source>
        <strain evidence="2 4">2789STDY5834846</strain>
    </source>
</reference>
<dbReference type="RefSeq" id="WP_055271464.1">
    <property type="nucleotide sequence ID" value="NZ_CABMFH010000033.1"/>
</dbReference>
<dbReference type="Proteomes" id="UP000095606">
    <property type="component" value="Unassembled WGS sequence"/>
</dbReference>
<dbReference type="AlphaFoldDB" id="A0A3E5G4X4"/>
<evidence type="ECO:0000256" key="1">
    <source>
        <dbReference type="SAM" id="Phobius"/>
    </source>
</evidence>
<evidence type="ECO:0000313" key="5">
    <source>
        <dbReference type="Proteomes" id="UP001060104"/>
    </source>
</evidence>
<feature type="transmembrane region" description="Helical" evidence="1">
    <location>
        <begin position="80"/>
        <end position="104"/>
    </location>
</feature>
<evidence type="ECO:0008006" key="6">
    <source>
        <dbReference type="Google" id="ProtNLM"/>
    </source>
</evidence>